<dbReference type="Pfam" id="PF13813">
    <property type="entry name" value="MBOAT_2"/>
    <property type="match status" value="1"/>
</dbReference>
<dbReference type="Proteomes" id="UP000781932">
    <property type="component" value="Unassembled WGS sequence"/>
</dbReference>
<organism evidence="10 11">
    <name type="scientific">Colletotrichum karsti</name>
    <dbReference type="NCBI Taxonomy" id="1095194"/>
    <lineage>
        <taxon>Eukaryota</taxon>
        <taxon>Fungi</taxon>
        <taxon>Dikarya</taxon>
        <taxon>Ascomycota</taxon>
        <taxon>Pezizomycotina</taxon>
        <taxon>Sordariomycetes</taxon>
        <taxon>Hypocreomycetidae</taxon>
        <taxon>Glomerellales</taxon>
        <taxon>Glomerellaceae</taxon>
        <taxon>Colletotrichum</taxon>
        <taxon>Colletotrichum boninense species complex</taxon>
    </lineage>
</organism>
<feature type="transmembrane region" description="Helical" evidence="8">
    <location>
        <begin position="75"/>
        <end position="93"/>
    </location>
</feature>
<dbReference type="InterPro" id="IPR032805">
    <property type="entry name" value="Wax_synthase_dom"/>
</dbReference>
<reference evidence="10" key="1">
    <citation type="submission" date="2020-03" db="EMBL/GenBank/DDBJ databases">
        <authorList>
            <person name="He L."/>
        </authorList>
    </citation>
    <scope>NUCLEOTIDE SEQUENCE</scope>
    <source>
        <strain evidence="10">CkLH20</strain>
    </source>
</reference>
<dbReference type="InterPro" id="IPR044851">
    <property type="entry name" value="Wax_synthase"/>
</dbReference>
<dbReference type="GO" id="GO:0016020">
    <property type="term" value="C:membrane"/>
    <property type="evidence" value="ECO:0007669"/>
    <property type="project" value="UniProtKB-SubCell"/>
</dbReference>
<keyword evidence="11" id="KW-1185">Reference proteome</keyword>
<protein>
    <recommendedName>
        <fullName evidence="9">Wax synthase domain-containing protein</fullName>
    </recommendedName>
</protein>
<comment type="subcellular location">
    <subcellularLocation>
        <location evidence="1">Membrane</location>
        <topology evidence="1">Multi-pass membrane protein</topology>
    </subcellularLocation>
</comment>
<dbReference type="EMBL" id="JAATWM020000040">
    <property type="protein sequence ID" value="KAF9872117.1"/>
    <property type="molecule type" value="Genomic_DNA"/>
</dbReference>
<evidence type="ECO:0000259" key="9">
    <source>
        <dbReference type="Pfam" id="PF13813"/>
    </source>
</evidence>
<comment type="pathway">
    <text evidence="2">Secondary metabolite biosynthesis.</text>
</comment>
<dbReference type="RefSeq" id="XP_038741578.1">
    <property type="nucleotide sequence ID" value="XM_038893168.1"/>
</dbReference>
<keyword evidence="5 8" id="KW-0812">Transmembrane</keyword>
<evidence type="ECO:0000256" key="8">
    <source>
        <dbReference type="SAM" id="Phobius"/>
    </source>
</evidence>
<reference evidence="10" key="2">
    <citation type="submission" date="2020-11" db="EMBL/GenBank/DDBJ databases">
        <title>Whole genome sequencing of Colletotrichum sp.</title>
        <authorList>
            <person name="Li H."/>
        </authorList>
    </citation>
    <scope>NUCLEOTIDE SEQUENCE</scope>
    <source>
        <strain evidence="10">CkLH20</strain>
    </source>
</reference>
<evidence type="ECO:0000256" key="5">
    <source>
        <dbReference type="ARBA" id="ARBA00022692"/>
    </source>
</evidence>
<evidence type="ECO:0000256" key="4">
    <source>
        <dbReference type="ARBA" id="ARBA00022679"/>
    </source>
</evidence>
<feature type="transmembrane region" description="Helical" evidence="8">
    <location>
        <begin position="18"/>
        <end position="38"/>
    </location>
</feature>
<evidence type="ECO:0000256" key="2">
    <source>
        <dbReference type="ARBA" id="ARBA00005179"/>
    </source>
</evidence>
<evidence type="ECO:0000313" key="10">
    <source>
        <dbReference type="EMBL" id="KAF9872117.1"/>
    </source>
</evidence>
<name>A0A9P6LH37_9PEZI</name>
<dbReference type="OrthoDB" id="1077582at2759"/>
<evidence type="ECO:0000256" key="3">
    <source>
        <dbReference type="ARBA" id="ARBA00007282"/>
    </source>
</evidence>
<keyword evidence="6 8" id="KW-1133">Transmembrane helix</keyword>
<dbReference type="GO" id="GO:0006629">
    <property type="term" value="P:lipid metabolic process"/>
    <property type="evidence" value="ECO:0007669"/>
    <property type="project" value="InterPro"/>
</dbReference>
<comment type="caution">
    <text evidence="10">The sequence shown here is derived from an EMBL/GenBank/DDBJ whole genome shotgun (WGS) entry which is preliminary data.</text>
</comment>
<evidence type="ECO:0000256" key="7">
    <source>
        <dbReference type="ARBA" id="ARBA00023136"/>
    </source>
</evidence>
<dbReference type="GO" id="GO:0008374">
    <property type="term" value="F:O-acyltransferase activity"/>
    <property type="evidence" value="ECO:0007669"/>
    <property type="project" value="InterPro"/>
</dbReference>
<dbReference type="PANTHER" id="PTHR31595:SF57">
    <property type="entry name" value="OS04G0481900 PROTEIN"/>
    <property type="match status" value="1"/>
</dbReference>
<proteinExistence type="inferred from homology"/>
<dbReference type="AlphaFoldDB" id="A0A9P6LH37"/>
<evidence type="ECO:0000256" key="6">
    <source>
        <dbReference type="ARBA" id="ARBA00022989"/>
    </source>
</evidence>
<gene>
    <name evidence="10" type="ORF">CkaCkLH20_10454</name>
</gene>
<feature type="transmembrane region" description="Helical" evidence="8">
    <location>
        <begin position="379"/>
        <end position="397"/>
    </location>
</feature>
<feature type="transmembrane region" description="Helical" evidence="8">
    <location>
        <begin position="335"/>
        <end position="358"/>
    </location>
</feature>
<dbReference type="PANTHER" id="PTHR31595">
    <property type="entry name" value="LONG-CHAIN-ALCOHOL O-FATTY-ACYLTRANSFERASE 3-RELATED"/>
    <property type="match status" value="1"/>
</dbReference>
<comment type="similarity">
    <text evidence="3">Belongs to the wax synthase family.</text>
</comment>
<sequence length="416" mass="46840">MMTNASIMATNYLPPISALKPALLFTASATVTTIALHFPPKSHHLFLAPAWLLAACSLLSVDGENPSAPTGLDSYTAITSFLFLFILPTILLGQSRLQAPSPNKKTKTPGFTRPSRQSILAACAIWNNPRHLPSPRTTSTTWPRRISFAIHRAAKATRILLFDRWVIQRIRASLPADMLDFTPDKHALIRPLFYHLLTSCTYTSCPHPVLTTHQLQLRAFTVFSWLWSNYALLQKYHAILSVTFVLLGADDPDHWPPLFGSPADAWTVQGFWGKFWHRIASPTFIGFTRRVLGMKNDPRTMLEKLAVAFGVFCMSGVMHMAAAWRTGEGFTHLDLFFFCANFFAVVAEVVVMRVIFGLMKMAGSGPRVEGRLRRLGRGLGYVWVFAWFFWATPRWLYPKIMRGLIKKALMEDRLGA</sequence>
<feature type="transmembrane region" description="Helical" evidence="8">
    <location>
        <begin position="305"/>
        <end position="323"/>
    </location>
</feature>
<dbReference type="GeneID" id="62166242"/>
<evidence type="ECO:0000313" key="11">
    <source>
        <dbReference type="Proteomes" id="UP000781932"/>
    </source>
</evidence>
<keyword evidence="7 8" id="KW-0472">Membrane</keyword>
<keyword evidence="4" id="KW-0808">Transferase</keyword>
<feature type="domain" description="Wax synthase" evidence="9">
    <location>
        <begin position="255"/>
        <end position="339"/>
    </location>
</feature>
<accession>A0A9P6LH37</accession>
<evidence type="ECO:0000256" key="1">
    <source>
        <dbReference type="ARBA" id="ARBA00004141"/>
    </source>
</evidence>